<proteinExistence type="predicted"/>
<reference evidence="2" key="2">
    <citation type="journal article" date="2023" name="IMA Fungus">
        <title>Comparative genomic study of the Penicillium genus elucidates a diverse pangenome and 15 lateral gene transfer events.</title>
        <authorList>
            <person name="Petersen C."/>
            <person name="Sorensen T."/>
            <person name="Nielsen M.R."/>
            <person name="Sondergaard T.E."/>
            <person name="Sorensen J.L."/>
            <person name="Fitzpatrick D.A."/>
            <person name="Frisvad J.C."/>
            <person name="Nielsen K.L."/>
        </authorList>
    </citation>
    <scope>NUCLEOTIDE SEQUENCE</scope>
    <source>
        <strain evidence="2">IBT 16125</strain>
    </source>
</reference>
<dbReference type="Pfam" id="PF00149">
    <property type="entry name" value="Metallophos"/>
    <property type="match status" value="1"/>
</dbReference>
<comment type="caution">
    <text evidence="2">The sequence shown here is derived from an EMBL/GenBank/DDBJ whole genome shotgun (WGS) entry which is preliminary data.</text>
</comment>
<keyword evidence="3" id="KW-1185">Reference proteome</keyword>
<feature type="domain" description="Calcineurin-like phosphoesterase" evidence="1">
    <location>
        <begin position="22"/>
        <end position="224"/>
    </location>
</feature>
<dbReference type="Proteomes" id="UP001213681">
    <property type="component" value="Unassembled WGS sequence"/>
</dbReference>
<dbReference type="CDD" id="cd07379">
    <property type="entry name" value="MPP_239FB"/>
    <property type="match status" value="1"/>
</dbReference>
<dbReference type="Gene3D" id="3.60.21.10">
    <property type="match status" value="1"/>
</dbReference>
<dbReference type="EMBL" id="JAPVEA010000005">
    <property type="protein sequence ID" value="KAJ5454461.1"/>
    <property type="molecule type" value="Genomic_DNA"/>
</dbReference>
<sequence>MNKLNEVNEMADIPDQPHIPTRFMIFSDTHRMNHVLDGFSRNYADVVLHCGDFTRKSKLNEFKYTIQSLQAMNAPLKLIIAGNHEFTMDIPAFRQRVKEANPPLGSGLVEETYGSDGEARRLFSEEKGITFLDEGTHTFRLRNGALLKIYASPYTPSLGDGGFQYTPDRGHDFSIRNVDVVMTHGPPKGILDNSYSEAHAGCPFLFEAVARARPLMHCFGHIHEGWGGKFITWRPKMSPKPSHLTDIYNQDSHVIEKLSTL</sequence>
<dbReference type="AlphaFoldDB" id="A0AAD6C8U6"/>
<dbReference type="InterPro" id="IPR004843">
    <property type="entry name" value="Calcineurin-like_PHP"/>
</dbReference>
<dbReference type="GeneID" id="81599042"/>
<evidence type="ECO:0000313" key="2">
    <source>
        <dbReference type="EMBL" id="KAJ5454461.1"/>
    </source>
</evidence>
<dbReference type="PANTHER" id="PTHR12905">
    <property type="entry name" value="METALLOPHOSPHOESTERASE"/>
    <property type="match status" value="1"/>
</dbReference>
<dbReference type="GO" id="GO:0016787">
    <property type="term" value="F:hydrolase activity"/>
    <property type="evidence" value="ECO:0007669"/>
    <property type="project" value="InterPro"/>
</dbReference>
<dbReference type="InterPro" id="IPR051693">
    <property type="entry name" value="UPF0046_metallophosphoest"/>
</dbReference>
<accession>A0AAD6C8U6</accession>
<dbReference type="RefSeq" id="XP_056767417.1">
    <property type="nucleotide sequence ID" value="XM_056908799.1"/>
</dbReference>
<dbReference type="SUPFAM" id="SSF56300">
    <property type="entry name" value="Metallo-dependent phosphatases"/>
    <property type="match status" value="1"/>
</dbReference>
<dbReference type="PANTHER" id="PTHR12905:SF0">
    <property type="entry name" value="CALCINEURIN-LIKE PHOSPHOESTERASE DOMAIN-CONTAINING PROTEIN"/>
    <property type="match status" value="1"/>
</dbReference>
<dbReference type="InterPro" id="IPR029052">
    <property type="entry name" value="Metallo-depent_PP-like"/>
</dbReference>
<reference evidence="2" key="1">
    <citation type="submission" date="2022-12" db="EMBL/GenBank/DDBJ databases">
        <authorList>
            <person name="Petersen C."/>
        </authorList>
    </citation>
    <scope>NUCLEOTIDE SEQUENCE</scope>
    <source>
        <strain evidence="2">IBT 16125</strain>
    </source>
</reference>
<protein>
    <recommendedName>
        <fullName evidence="1">Calcineurin-like phosphoesterase domain-containing protein</fullName>
    </recommendedName>
</protein>
<gene>
    <name evidence="2" type="ORF">N7458_005417</name>
</gene>
<organism evidence="2 3">
    <name type="scientific">Penicillium daleae</name>
    <dbReference type="NCBI Taxonomy" id="63821"/>
    <lineage>
        <taxon>Eukaryota</taxon>
        <taxon>Fungi</taxon>
        <taxon>Dikarya</taxon>
        <taxon>Ascomycota</taxon>
        <taxon>Pezizomycotina</taxon>
        <taxon>Eurotiomycetes</taxon>
        <taxon>Eurotiomycetidae</taxon>
        <taxon>Eurotiales</taxon>
        <taxon>Aspergillaceae</taxon>
        <taxon>Penicillium</taxon>
    </lineage>
</organism>
<evidence type="ECO:0000259" key="1">
    <source>
        <dbReference type="Pfam" id="PF00149"/>
    </source>
</evidence>
<name>A0AAD6C8U6_9EURO</name>
<evidence type="ECO:0000313" key="3">
    <source>
        <dbReference type="Proteomes" id="UP001213681"/>
    </source>
</evidence>